<dbReference type="STRING" id="106549.A0A540K404"/>
<feature type="repeat" description="PPR" evidence="3">
    <location>
        <begin position="42"/>
        <end position="77"/>
    </location>
</feature>
<organism evidence="4 5">
    <name type="scientific">Malus baccata</name>
    <name type="common">Siberian crab apple</name>
    <name type="synonym">Pyrus baccata</name>
    <dbReference type="NCBI Taxonomy" id="106549"/>
    <lineage>
        <taxon>Eukaryota</taxon>
        <taxon>Viridiplantae</taxon>
        <taxon>Streptophyta</taxon>
        <taxon>Embryophyta</taxon>
        <taxon>Tracheophyta</taxon>
        <taxon>Spermatophyta</taxon>
        <taxon>Magnoliopsida</taxon>
        <taxon>eudicotyledons</taxon>
        <taxon>Gunneridae</taxon>
        <taxon>Pentapetalae</taxon>
        <taxon>rosids</taxon>
        <taxon>fabids</taxon>
        <taxon>Rosales</taxon>
        <taxon>Rosaceae</taxon>
        <taxon>Amygdaloideae</taxon>
        <taxon>Maleae</taxon>
        <taxon>Malus</taxon>
    </lineage>
</organism>
<protein>
    <recommendedName>
        <fullName evidence="6">Pentacotripeptide-repeat region of PRORP domain-containing protein</fullName>
    </recommendedName>
</protein>
<dbReference type="Pfam" id="PF13041">
    <property type="entry name" value="PPR_2"/>
    <property type="match status" value="1"/>
</dbReference>
<evidence type="ECO:0000313" key="5">
    <source>
        <dbReference type="Proteomes" id="UP000315295"/>
    </source>
</evidence>
<dbReference type="EMBL" id="VIEB01006361">
    <property type="protein sequence ID" value="TQD68963.1"/>
    <property type="molecule type" value="Genomic_DNA"/>
</dbReference>
<evidence type="ECO:0000256" key="3">
    <source>
        <dbReference type="PROSITE-ProRule" id="PRU00708"/>
    </source>
</evidence>
<evidence type="ECO:0008006" key="6">
    <source>
        <dbReference type="Google" id="ProtNLM"/>
    </source>
</evidence>
<dbReference type="Proteomes" id="UP000315295">
    <property type="component" value="Unassembled WGS sequence"/>
</dbReference>
<keyword evidence="5" id="KW-1185">Reference proteome</keyword>
<comment type="caution">
    <text evidence="4">The sequence shown here is derived from an EMBL/GenBank/DDBJ whole genome shotgun (WGS) entry which is preliminary data.</text>
</comment>
<dbReference type="PROSITE" id="PS51375">
    <property type="entry name" value="PPR"/>
    <property type="match status" value="2"/>
</dbReference>
<feature type="repeat" description="PPR" evidence="3">
    <location>
        <begin position="7"/>
        <end position="41"/>
    </location>
</feature>
<evidence type="ECO:0000313" key="4">
    <source>
        <dbReference type="EMBL" id="TQD68963.1"/>
    </source>
</evidence>
<sequence>MKGLIPSPQAYNPVLQSLFKRKRTTEAMRLFREMMEKGDPPDSITYKIVLRGLCNGGGPIGEAVDFAVEMMEKGYLPEFSSFSMLAEGLQALSMEDTLINLVDMVMEKANLSDSEVSMISGFLKIRKYQDALANLGSILNREKPRKSYWQR</sequence>
<comment type="similarity">
    <text evidence="1">Belongs to the PPR family. P subfamily.</text>
</comment>
<evidence type="ECO:0000256" key="1">
    <source>
        <dbReference type="ARBA" id="ARBA00007626"/>
    </source>
</evidence>
<dbReference type="InterPro" id="IPR002885">
    <property type="entry name" value="PPR_rpt"/>
</dbReference>
<dbReference type="Gene3D" id="1.25.40.10">
    <property type="entry name" value="Tetratricopeptide repeat domain"/>
    <property type="match status" value="1"/>
</dbReference>
<keyword evidence="2" id="KW-0677">Repeat</keyword>
<dbReference type="AlphaFoldDB" id="A0A540K404"/>
<gene>
    <name evidence="4" type="ORF">C1H46_045504</name>
</gene>
<reference evidence="4 5" key="1">
    <citation type="journal article" date="2019" name="G3 (Bethesda)">
        <title>Sequencing of a Wild Apple (Malus baccata) Genome Unravels the Differences Between Cultivated and Wild Apple Species Regarding Disease Resistance and Cold Tolerance.</title>
        <authorList>
            <person name="Chen X."/>
        </authorList>
    </citation>
    <scope>NUCLEOTIDE SEQUENCE [LARGE SCALE GENOMIC DNA]</scope>
    <source>
        <strain evidence="5">cv. Shandingzi</strain>
        <tissue evidence="4">Leaves</tissue>
    </source>
</reference>
<name>A0A540K404_MALBA</name>
<proteinExistence type="inferred from homology"/>
<accession>A0A540K404</accession>
<evidence type="ECO:0000256" key="2">
    <source>
        <dbReference type="ARBA" id="ARBA00022737"/>
    </source>
</evidence>
<dbReference type="NCBIfam" id="TIGR00756">
    <property type="entry name" value="PPR"/>
    <property type="match status" value="1"/>
</dbReference>
<dbReference type="InterPro" id="IPR011990">
    <property type="entry name" value="TPR-like_helical_dom_sf"/>
</dbReference>
<dbReference type="PANTHER" id="PTHR47941">
    <property type="entry name" value="PENTATRICOPEPTIDE REPEAT-CONTAINING PROTEIN 3, MITOCHONDRIAL"/>
    <property type="match status" value="1"/>
</dbReference>